<dbReference type="EMBL" id="CM026425">
    <property type="protein sequence ID" value="KAG0576442.1"/>
    <property type="molecule type" value="Genomic_DNA"/>
</dbReference>
<dbReference type="PANTHER" id="PTHR31374:SF32">
    <property type="entry name" value="SAUR FAMILY PROTEIN"/>
    <property type="match status" value="1"/>
</dbReference>
<dbReference type="GO" id="GO:0009733">
    <property type="term" value="P:response to auxin"/>
    <property type="evidence" value="ECO:0007669"/>
    <property type="project" value="InterPro"/>
</dbReference>
<evidence type="ECO:0000313" key="2">
    <source>
        <dbReference type="EMBL" id="KAG0576442.1"/>
    </source>
</evidence>
<dbReference type="Proteomes" id="UP000822688">
    <property type="component" value="Chromosome 5"/>
</dbReference>
<dbReference type="AlphaFoldDB" id="A0A8T0HZ25"/>
<keyword evidence="3" id="KW-1185">Reference proteome</keyword>
<dbReference type="Pfam" id="PF02519">
    <property type="entry name" value="Auxin_inducible"/>
    <property type="match status" value="1"/>
</dbReference>
<comment type="similarity">
    <text evidence="1">Belongs to the ARG7 family.</text>
</comment>
<dbReference type="InterPro" id="IPR003676">
    <property type="entry name" value="SAUR_fam"/>
</dbReference>
<accession>A0A8T0HZ25</accession>
<comment type="caution">
    <text evidence="2">The sequence shown here is derived from an EMBL/GenBank/DDBJ whole genome shotgun (WGS) entry which is preliminary data.</text>
</comment>
<name>A0A8T0HZ25_CERPU</name>
<organism evidence="2 3">
    <name type="scientific">Ceratodon purpureus</name>
    <name type="common">Fire moss</name>
    <name type="synonym">Dicranum purpureum</name>
    <dbReference type="NCBI Taxonomy" id="3225"/>
    <lineage>
        <taxon>Eukaryota</taxon>
        <taxon>Viridiplantae</taxon>
        <taxon>Streptophyta</taxon>
        <taxon>Embryophyta</taxon>
        <taxon>Bryophyta</taxon>
        <taxon>Bryophytina</taxon>
        <taxon>Bryopsida</taxon>
        <taxon>Dicranidae</taxon>
        <taxon>Pseudoditrichales</taxon>
        <taxon>Ditrichaceae</taxon>
        <taxon>Ceratodon</taxon>
    </lineage>
</organism>
<sequence>MAPSKKLAKFLKKVLNISPQSHKPSFSRHSSATTNSFDASSLGINSGRSWGSMGDIHYGNHSGFHSYDSDVECSSPPPDVPAGCLAVYVGKERRRFVIPTSYLSNSVFRALLAKSEEEFGFCCDGGLRIACAPDVFEHLLWWLEGATSQFEDTEVVGQPAGSF</sequence>
<dbReference type="PANTHER" id="PTHR31374">
    <property type="entry name" value="AUXIN-INDUCED PROTEIN-LIKE-RELATED"/>
    <property type="match status" value="1"/>
</dbReference>
<gene>
    <name evidence="2" type="ORF">KC19_5G080200</name>
</gene>
<reference evidence="2" key="1">
    <citation type="submission" date="2020-06" db="EMBL/GenBank/DDBJ databases">
        <title>WGS assembly of Ceratodon purpureus strain R40.</title>
        <authorList>
            <person name="Carey S.B."/>
            <person name="Jenkins J."/>
            <person name="Shu S."/>
            <person name="Lovell J.T."/>
            <person name="Sreedasyam A."/>
            <person name="Maumus F."/>
            <person name="Tiley G.P."/>
            <person name="Fernandez-Pozo N."/>
            <person name="Barry K."/>
            <person name="Chen C."/>
            <person name="Wang M."/>
            <person name="Lipzen A."/>
            <person name="Daum C."/>
            <person name="Saski C.A."/>
            <person name="Payton A.C."/>
            <person name="Mcbreen J.C."/>
            <person name="Conrad R.E."/>
            <person name="Kollar L.M."/>
            <person name="Olsson S."/>
            <person name="Huttunen S."/>
            <person name="Landis J.B."/>
            <person name="Wickett N.J."/>
            <person name="Johnson M.G."/>
            <person name="Rensing S.A."/>
            <person name="Grimwood J."/>
            <person name="Schmutz J."/>
            <person name="Mcdaniel S.F."/>
        </authorList>
    </citation>
    <scope>NUCLEOTIDE SEQUENCE</scope>
    <source>
        <strain evidence="2">R40</strain>
    </source>
</reference>
<dbReference type="OrthoDB" id="1916968at2759"/>
<evidence type="ECO:0000313" key="3">
    <source>
        <dbReference type="Proteomes" id="UP000822688"/>
    </source>
</evidence>
<protein>
    <submittedName>
        <fullName evidence="2">Uncharacterized protein</fullName>
    </submittedName>
</protein>
<evidence type="ECO:0000256" key="1">
    <source>
        <dbReference type="ARBA" id="ARBA00006974"/>
    </source>
</evidence>
<proteinExistence type="inferred from homology"/>